<dbReference type="NCBIfam" id="TIGR01843">
    <property type="entry name" value="type_I_hlyD"/>
    <property type="match status" value="1"/>
</dbReference>
<sequence length="454" mass="49221">MNPVLSMPAAAQATAALPSDPMDLIGRHFDSALGLQRRLRRPRALVWSGGVLVLALAAWLAVAQVDMVVRTQGRVVPSGRQQLVQHLEGGLVARVFVREGDTVRKGQPLIAVSDLQANSSRGEKQARLDGLLARVARLQAETEGSGRVGTPAGTTADNAEMRTQVEAFAARQARLQQSLRVIEEQAQQKRQEAVEQEARRKGLAAELEVARQQLNLVSGMIARQAASQLELLDARARVERLVTQVREAETAVPRLQTAAAELQARMAEARAQFRSEASTQLAESRVELQRLQQEIGADNDRVHRTVVTAPVDGTVNKLFFNTVGGVVKPGDTLMELTPRDGGTVLETRVSPAERGALQQGQKAVIKVAAFDYTVHGTLQGRIDEISADSLVDERGERYFRVGIAVDAASVQAFHQPLTPGMTVTADAVTGQRTVLQYLLSPVRALSATAFRDRK</sequence>
<dbReference type="PRINTS" id="PR01490">
    <property type="entry name" value="RTXTOXIND"/>
</dbReference>
<dbReference type="EMBL" id="JBBUTH010000001">
    <property type="protein sequence ID" value="MEK8049307.1"/>
    <property type="molecule type" value="Genomic_DNA"/>
</dbReference>
<organism evidence="13 14">
    <name type="scientific">Pseudaquabacterium inlustre</name>
    <dbReference type="NCBI Taxonomy" id="2984192"/>
    <lineage>
        <taxon>Bacteria</taxon>
        <taxon>Pseudomonadati</taxon>
        <taxon>Pseudomonadota</taxon>
        <taxon>Betaproteobacteria</taxon>
        <taxon>Burkholderiales</taxon>
        <taxon>Sphaerotilaceae</taxon>
        <taxon>Pseudaquabacterium</taxon>
    </lineage>
</organism>
<dbReference type="Pfam" id="PF26002">
    <property type="entry name" value="Beta-barrel_AprE"/>
    <property type="match status" value="1"/>
</dbReference>
<protein>
    <recommendedName>
        <fullName evidence="9">Membrane fusion protein (MFP) family protein</fullName>
    </recommendedName>
</protein>
<evidence type="ECO:0000256" key="2">
    <source>
        <dbReference type="ARBA" id="ARBA00009477"/>
    </source>
</evidence>
<dbReference type="Gene3D" id="2.40.30.170">
    <property type="match status" value="1"/>
</dbReference>
<keyword evidence="6 9" id="KW-0812">Transmembrane</keyword>
<name>A0ABU9CFF0_9BURK</name>
<keyword evidence="14" id="KW-1185">Reference proteome</keyword>
<evidence type="ECO:0000256" key="8">
    <source>
        <dbReference type="ARBA" id="ARBA00023136"/>
    </source>
</evidence>
<evidence type="ECO:0000259" key="11">
    <source>
        <dbReference type="Pfam" id="PF25994"/>
    </source>
</evidence>
<dbReference type="InterPro" id="IPR010129">
    <property type="entry name" value="T1SS_HlyD"/>
</dbReference>
<evidence type="ECO:0000256" key="10">
    <source>
        <dbReference type="SAM" id="Coils"/>
    </source>
</evidence>
<dbReference type="InterPro" id="IPR050739">
    <property type="entry name" value="MFP"/>
</dbReference>
<feature type="coiled-coil region" evidence="10">
    <location>
        <begin position="172"/>
        <end position="301"/>
    </location>
</feature>
<proteinExistence type="inferred from homology"/>
<feature type="domain" description="AprE-like long alpha-helical hairpin" evidence="11">
    <location>
        <begin position="119"/>
        <end position="301"/>
    </location>
</feature>
<dbReference type="RefSeq" id="WP_341408977.1">
    <property type="nucleotide sequence ID" value="NZ_JBBUTH010000001.1"/>
</dbReference>
<comment type="caution">
    <text evidence="13">The sequence shown here is derived from an EMBL/GenBank/DDBJ whole genome shotgun (WGS) entry which is preliminary data.</text>
</comment>
<evidence type="ECO:0000256" key="5">
    <source>
        <dbReference type="ARBA" id="ARBA00022519"/>
    </source>
</evidence>
<evidence type="ECO:0000256" key="9">
    <source>
        <dbReference type="RuleBase" id="RU365093"/>
    </source>
</evidence>
<evidence type="ECO:0000259" key="12">
    <source>
        <dbReference type="Pfam" id="PF26002"/>
    </source>
</evidence>
<comment type="similarity">
    <text evidence="2 9">Belongs to the membrane fusion protein (MFP) (TC 8.A.1) family.</text>
</comment>
<dbReference type="PANTHER" id="PTHR30386">
    <property type="entry name" value="MEMBRANE FUSION SUBUNIT OF EMRAB-TOLC MULTIDRUG EFFLUX PUMP"/>
    <property type="match status" value="1"/>
</dbReference>
<evidence type="ECO:0000256" key="7">
    <source>
        <dbReference type="ARBA" id="ARBA00022989"/>
    </source>
</evidence>
<dbReference type="PANTHER" id="PTHR30386:SF26">
    <property type="entry name" value="TRANSPORT PROTEIN COMB"/>
    <property type="match status" value="1"/>
</dbReference>
<gene>
    <name evidence="13" type="ORF">AACH10_03555</name>
</gene>
<keyword evidence="3 9" id="KW-0813">Transport</keyword>
<dbReference type="Pfam" id="PF25994">
    <property type="entry name" value="HH_AprE"/>
    <property type="match status" value="1"/>
</dbReference>
<dbReference type="Proteomes" id="UP001365405">
    <property type="component" value="Unassembled WGS sequence"/>
</dbReference>
<keyword evidence="5 9" id="KW-0997">Cell inner membrane</keyword>
<keyword evidence="7 9" id="KW-1133">Transmembrane helix</keyword>
<evidence type="ECO:0000256" key="3">
    <source>
        <dbReference type="ARBA" id="ARBA00022448"/>
    </source>
</evidence>
<reference evidence="13 14" key="1">
    <citation type="submission" date="2024-04" db="EMBL/GenBank/DDBJ databases">
        <title>Novel species of the genus Ideonella isolated from streams.</title>
        <authorList>
            <person name="Lu H."/>
        </authorList>
    </citation>
    <scope>NUCLEOTIDE SEQUENCE [LARGE SCALE GENOMIC DNA]</scope>
    <source>
        <strain evidence="13 14">DXS22W</strain>
    </source>
</reference>
<evidence type="ECO:0000313" key="13">
    <source>
        <dbReference type="EMBL" id="MEK8049307.1"/>
    </source>
</evidence>
<dbReference type="InterPro" id="IPR058781">
    <property type="entry name" value="HH_AprE-like"/>
</dbReference>
<accession>A0ABU9CFF0</accession>
<feature type="domain" description="AprE-like beta-barrel" evidence="12">
    <location>
        <begin position="344"/>
        <end position="430"/>
    </location>
</feature>
<dbReference type="InterPro" id="IPR058982">
    <property type="entry name" value="Beta-barrel_AprE"/>
</dbReference>
<evidence type="ECO:0000256" key="1">
    <source>
        <dbReference type="ARBA" id="ARBA00004377"/>
    </source>
</evidence>
<evidence type="ECO:0000256" key="6">
    <source>
        <dbReference type="ARBA" id="ARBA00022692"/>
    </source>
</evidence>
<keyword evidence="4 9" id="KW-1003">Cell membrane</keyword>
<keyword evidence="8 9" id="KW-0472">Membrane</keyword>
<keyword evidence="10" id="KW-0175">Coiled coil</keyword>
<comment type="subcellular location">
    <subcellularLocation>
        <location evidence="1 9">Cell inner membrane</location>
        <topology evidence="1 9">Single-pass membrane protein</topology>
    </subcellularLocation>
</comment>
<feature type="transmembrane region" description="Helical" evidence="9">
    <location>
        <begin position="44"/>
        <end position="62"/>
    </location>
</feature>
<evidence type="ECO:0000256" key="4">
    <source>
        <dbReference type="ARBA" id="ARBA00022475"/>
    </source>
</evidence>
<evidence type="ECO:0000313" key="14">
    <source>
        <dbReference type="Proteomes" id="UP001365405"/>
    </source>
</evidence>